<feature type="domain" description="Solute-binding protein family 5" evidence="1">
    <location>
        <begin position="135"/>
        <end position="525"/>
    </location>
</feature>
<dbReference type="InterPro" id="IPR039424">
    <property type="entry name" value="SBP_5"/>
</dbReference>
<dbReference type="Pfam" id="PF00496">
    <property type="entry name" value="SBP_bac_5"/>
    <property type="match status" value="1"/>
</dbReference>
<sequence>MRQKRLLLFIFAILGTLLIVACSPQTVEVTRVVTETETITETVTQEVEVTRIVEGEVVTETITEEVEVTRVVEVAADGEGGMSAFHTAWPYTPPPAGHYNTFVSDGITLFIYQPLMEPSLFFFVWHDQSWLPLAGTSWEWVDDTTLRVELQEGAVWSDGSDFTSQDVVDTFAIRRLLGSSEWNFMNEIVAVDDYTVDFILDEPSTTFPRRVLSRAVSIRASSNYGQWADQVRDLTDQGLDSESDEWTALLEEFNAYRPEDMVVLGPYKIDQDSVTESQMILEKNETSFMADWVNFDRIVNFNGETPDVTVLVLAREVDYATHGFPPATEAQFIADGTRIIRGPLYTGPALYFNMTMYPFELPEFRQALAYAIDRDENGFVSLADSGKRQVLMSGFADSVAETWLTDETKAALDTYDYDVAKAEELLLGLGFSRDSDGVWLDDTGARMEFELTAPAEFADWSAAAENVAEQLTEFGIVTTFRGVNFQQHPTDVRAGDFQMAIRNWGAANPHPSFAFDTNFNSYNGGGGEGVTGGEGMSWSLVQQTSAGELDLGALTIEAGSGGDEAVQAEIINTIALAYNELLPQIPLWERYGNNPASQVRVIGWPADGDPIYNNGPYGDPFVTYLLLTGTLAPGPGNGN</sequence>
<dbReference type="SUPFAM" id="SSF53850">
    <property type="entry name" value="Periplasmic binding protein-like II"/>
    <property type="match status" value="1"/>
</dbReference>
<protein>
    <submittedName>
        <fullName evidence="2">ABC transporter, substrate-binding protein (Cluster 5, nickel/peptides/opines)</fullName>
    </submittedName>
</protein>
<reference evidence="2" key="1">
    <citation type="submission" date="2018-06" db="EMBL/GenBank/DDBJ databases">
        <authorList>
            <person name="Zhirakovskaya E."/>
        </authorList>
    </citation>
    <scope>NUCLEOTIDE SEQUENCE</scope>
</reference>
<gene>
    <name evidence="2" type="ORF">MNBD_CHLOROFLEXI01-4522</name>
</gene>
<dbReference type="PANTHER" id="PTHR30290">
    <property type="entry name" value="PERIPLASMIC BINDING COMPONENT OF ABC TRANSPORTER"/>
    <property type="match status" value="1"/>
</dbReference>
<evidence type="ECO:0000313" key="2">
    <source>
        <dbReference type="EMBL" id="VAW30725.1"/>
    </source>
</evidence>
<name>A0A3B0UI70_9ZZZZ</name>
<accession>A0A3B0UI70</accession>
<proteinExistence type="predicted"/>
<dbReference type="GO" id="GO:0015833">
    <property type="term" value="P:peptide transport"/>
    <property type="evidence" value="ECO:0007669"/>
    <property type="project" value="TreeGrafter"/>
</dbReference>
<organism evidence="2">
    <name type="scientific">hydrothermal vent metagenome</name>
    <dbReference type="NCBI Taxonomy" id="652676"/>
    <lineage>
        <taxon>unclassified sequences</taxon>
        <taxon>metagenomes</taxon>
        <taxon>ecological metagenomes</taxon>
    </lineage>
</organism>
<evidence type="ECO:0000259" key="1">
    <source>
        <dbReference type="Pfam" id="PF00496"/>
    </source>
</evidence>
<dbReference type="PROSITE" id="PS51257">
    <property type="entry name" value="PROKAR_LIPOPROTEIN"/>
    <property type="match status" value="1"/>
</dbReference>
<dbReference type="AlphaFoldDB" id="A0A3B0UI70"/>
<dbReference type="EMBL" id="UOEU01000080">
    <property type="protein sequence ID" value="VAW30725.1"/>
    <property type="molecule type" value="Genomic_DNA"/>
</dbReference>
<dbReference type="InterPro" id="IPR000914">
    <property type="entry name" value="SBP_5_dom"/>
</dbReference>
<dbReference type="GO" id="GO:1904680">
    <property type="term" value="F:peptide transmembrane transporter activity"/>
    <property type="evidence" value="ECO:0007669"/>
    <property type="project" value="TreeGrafter"/>
</dbReference>
<dbReference type="Gene3D" id="3.40.190.10">
    <property type="entry name" value="Periplasmic binding protein-like II"/>
    <property type="match status" value="1"/>
</dbReference>
<dbReference type="Gene3D" id="3.10.105.10">
    <property type="entry name" value="Dipeptide-binding Protein, Domain 3"/>
    <property type="match status" value="1"/>
</dbReference>